<feature type="domain" description="MaoC-like" evidence="1">
    <location>
        <begin position="12"/>
        <end position="116"/>
    </location>
</feature>
<dbReference type="RefSeq" id="WP_285883769.1">
    <property type="nucleotide sequence ID" value="NZ_JARFYN010000066.1"/>
</dbReference>
<dbReference type="Proteomes" id="UP001172630">
    <property type="component" value="Unassembled WGS sequence"/>
</dbReference>
<dbReference type="Gene3D" id="3.10.129.10">
    <property type="entry name" value="Hotdog Thioesterase"/>
    <property type="match status" value="1"/>
</dbReference>
<dbReference type="SUPFAM" id="SSF54637">
    <property type="entry name" value="Thioesterase/thiol ester dehydrase-isomerase"/>
    <property type="match status" value="1"/>
</dbReference>
<dbReference type="InterPro" id="IPR002539">
    <property type="entry name" value="MaoC-like_dom"/>
</dbReference>
<reference evidence="2" key="1">
    <citation type="submission" date="2023-06" db="EMBL/GenBank/DDBJ databases">
        <title>Phylogenetic Diversity of Rhizobium strains.</title>
        <authorList>
            <person name="Moura F.T."/>
            <person name="Helene L.C.F."/>
            <person name="Hungria M."/>
        </authorList>
    </citation>
    <scope>NUCLEOTIDE SEQUENCE</scope>
    <source>
        <strain evidence="2">CCGE524</strain>
    </source>
</reference>
<name>A0ABT7KN16_9HYPH</name>
<evidence type="ECO:0000259" key="1">
    <source>
        <dbReference type="Pfam" id="PF01575"/>
    </source>
</evidence>
<keyword evidence="3" id="KW-1185">Reference proteome</keyword>
<comment type="caution">
    <text evidence="2">The sequence shown here is derived from an EMBL/GenBank/DDBJ whole genome shotgun (WGS) entry which is preliminary data.</text>
</comment>
<dbReference type="PANTHER" id="PTHR42993:SF1">
    <property type="entry name" value="MAOC-LIKE DEHYDRATASE DOMAIN-CONTAINING PROTEIN"/>
    <property type="match status" value="1"/>
</dbReference>
<dbReference type="InterPro" id="IPR039375">
    <property type="entry name" value="NodN-like"/>
</dbReference>
<dbReference type="CDD" id="cd03450">
    <property type="entry name" value="NodN"/>
    <property type="match status" value="1"/>
</dbReference>
<accession>A0ABT7KN16</accession>
<evidence type="ECO:0000313" key="2">
    <source>
        <dbReference type="EMBL" id="MDL2410031.1"/>
    </source>
</evidence>
<dbReference type="EMBL" id="JARFYN010000066">
    <property type="protein sequence ID" value="MDL2410031.1"/>
    <property type="molecule type" value="Genomic_DNA"/>
</dbReference>
<evidence type="ECO:0000313" key="3">
    <source>
        <dbReference type="Proteomes" id="UP001172630"/>
    </source>
</evidence>
<dbReference type="PANTHER" id="PTHR42993">
    <property type="entry name" value="MAOC-LIKE DEHYDRATASE DOMAIN-CONTAINING PROTEIN"/>
    <property type="match status" value="1"/>
</dbReference>
<dbReference type="Pfam" id="PF01575">
    <property type="entry name" value="MaoC_dehydratas"/>
    <property type="match status" value="1"/>
</dbReference>
<proteinExistence type="predicted"/>
<sequence length="191" mass="20871">MPEEISLFDVKELIGKEIGVSDWISVTQKTIDSFAAATGDVQFIHVDPVRAAAETPFGGTIAHGFLLLSLLSAMSYNCLPKIRELTLGINYGFNKVRFMAPVKSGARVRGRFTIAEARFRGAGMLMITYGTTVEIEGEGKLALTAIWHTIVKFEPKEPDRTTFEAGIPAKSFALGEMDLEPSLAALQKEVF</sequence>
<gene>
    <name evidence="2" type="ORF">PY650_31325</name>
</gene>
<dbReference type="InterPro" id="IPR029069">
    <property type="entry name" value="HotDog_dom_sf"/>
</dbReference>
<organism evidence="2 3">
    <name type="scientific">Rhizobium calliandrae</name>
    <dbReference type="NCBI Taxonomy" id="1312182"/>
    <lineage>
        <taxon>Bacteria</taxon>
        <taxon>Pseudomonadati</taxon>
        <taxon>Pseudomonadota</taxon>
        <taxon>Alphaproteobacteria</taxon>
        <taxon>Hyphomicrobiales</taxon>
        <taxon>Rhizobiaceae</taxon>
        <taxon>Rhizobium/Agrobacterium group</taxon>
        <taxon>Rhizobium</taxon>
    </lineage>
</organism>
<protein>
    <submittedName>
        <fullName evidence="2">MaoC family dehydratase</fullName>
    </submittedName>
</protein>